<evidence type="ECO:0000313" key="5">
    <source>
        <dbReference type="Proteomes" id="UP000245396"/>
    </source>
</evidence>
<dbReference type="RefSeq" id="WP_109612017.1">
    <property type="nucleotide sequence ID" value="NZ_QGGG01000003.1"/>
</dbReference>
<reference evidence="4 5" key="1">
    <citation type="submission" date="2018-05" db="EMBL/GenBank/DDBJ databases">
        <title>Genomic Encyclopedia of Type Strains, Phase IV (KMG-IV): sequencing the most valuable type-strain genomes for metagenomic binning, comparative biology and taxonomic classification.</title>
        <authorList>
            <person name="Goeker M."/>
        </authorList>
    </citation>
    <scope>NUCLEOTIDE SEQUENCE [LARGE SCALE GENOMIC DNA]</scope>
    <source>
        <strain evidence="4 5">DSM 6986</strain>
    </source>
</reference>
<dbReference type="STRING" id="1192868.GCA_000304395_00893"/>
<evidence type="ECO:0000313" key="4">
    <source>
        <dbReference type="EMBL" id="PWJ85260.1"/>
    </source>
</evidence>
<proteinExistence type="predicted"/>
<keyword evidence="1" id="KW-0808">Transferase</keyword>
<keyword evidence="4" id="KW-0689">Ribosomal protein</keyword>
<organism evidence="4 5">
    <name type="scientific">Pseudaminobacter salicylatoxidans</name>
    <dbReference type="NCBI Taxonomy" id="93369"/>
    <lineage>
        <taxon>Bacteria</taxon>
        <taxon>Pseudomonadati</taxon>
        <taxon>Pseudomonadota</taxon>
        <taxon>Alphaproteobacteria</taxon>
        <taxon>Hyphomicrobiales</taxon>
        <taxon>Phyllobacteriaceae</taxon>
        <taxon>Pseudaminobacter</taxon>
    </lineage>
</organism>
<keyword evidence="5" id="KW-1185">Reference proteome</keyword>
<dbReference type="PANTHER" id="PTHR43877:SF2">
    <property type="entry name" value="AMINOALKYLPHOSPHONATE N-ACETYLTRANSFERASE-RELATED"/>
    <property type="match status" value="1"/>
</dbReference>
<dbReference type="InterPro" id="IPR050832">
    <property type="entry name" value="Bact_Acetyltransf"/>
</dbReference>
<protein>
    <submittedName>
        <fullName evidence="4">Ribosomal protein S18 acetylase RimI-like enzyme</fullName>
    </submittedName>
</protein>
<dbReference type="GO" id="GO:0016747">
    <property type="term" value="F:acyltransferase activity, transferring groups other than amino-acyl groups"/>
    <property type="evidence" value="ECO:0007669"/>
    <property type="project" value="InterPro"/>
</dbReference>
<dbReference type="InterPro" id="IPR016181">
    <property type="entry name" value="Acyl_CoA_acyltransferase"/>
</dbReference>
<dbReference type="Pfam" id="PF00583">
    <property type="entry name" value="Acetyltransf_1"/>
    <property type="match status" value="1"/>
</dbReference>
<evidence type="ECO:0000256" key="1">
    <source>
        <dbReference type="ARBA" id="ARBA00022679"/>
    </source>
</evidence>
<keyword evidence="4" id="KW-0687">Ribonucleoprotein</keyword>
<dbReference type="Gene3D" id="3.40.630.30">
    <property type="match status" value="1"/>
</dbReference>
<gene>
    <name evidence="4" type="ORF">C7441_103115</name>
</gene>
<dbReference type="PROSITE" id="PS51186">
    <property type="entry name" value="GNAT"/>
    <property type="match status" value="1"/>
</dbReference>
<evidence type="ECO:0000259" key="3">
    <source>
        <dbReference type="PROSITE" id="PS51186"/>
    </source>
</evidence>
<feature type="domain" description="N-acetyltransferase" evidence="3">
    <location>
        <begin position="3"/>
        <end position="148"/>
    </location>
</feature>
<accession>A0A316C6A9</accession>
<dbReference type="OrthoDB" id="9803233at2"/>
<dbReference type="InterPro" id="IPR000182">
    <property type="entry name" value="GNAT_dom"/>
</dbReference>
<sequence length="160" mass="17941">MSAKIRPARSDDTDALVAVETLAFLNRRTSRRAFRHMIRSRSVLLLVACDNGVLEGYCAVFYRAGSPWARLHSLAVDPVNGRGLGRELLAEAEKAAAAKGCEAMRVDVRLDNLRAINRYENGHYRRFAARRNHYADGMTALCYEKRLQPPSRMATSVHHG</sequence>
<evidence type="ECO:0000256" key="2">
    <source>
        <dbReference type="ARBA" id="ARBA00023315"/>
    </source>
</evidence>
<dbReference type="SUPFAM" id="SSF55729">
    <property type="entry name" value="Acyl-CoA N-acyltransferases (Nat)"/>
    <property type="match status" value="1"/>
</dbReference>
<keyword evidence="2" id="KW-0012">Acyltransferase</keyword>
<name>A0A316C6A9_PSESE</name>
<dbReference type="PANTHER" id="PTHR43877">
    <property type="entry name" value="AMINOALKYLPHOSPHONATE N-ACETYLTRANSFERASE-RELATED-RELATED"/>
    <property type="match status" value="1"/>
</dbReference>
<dbReference type="Proteomes" id="UP000245396">
    <property type="component" value="Unassembled WGS sequence"/>
</dbReference>
<dbReference type="GO" id="GO:0005840">
    <property type="term" value="C:ribosome"/>
    <property type="evidence" value="ECO:0007669"/>
    <property type="project" value="UniProtKB-KW"/>
</dbReference>
<dbReference type="AlphaFoldDB" id="A0A316C6A9"/>
<comment type="caution">
    <text evidence="4">The sequence shown here is derived from an EMBL/GenBank/DDBJ whole genome shotgun (WGS) entry which is preliminary data.</text>
</comment>
<dbReference type="EMBL" id="QGGG01000003">
    <property type="protein sequence ID" value="PWJ85260.1"/>
    <property type="molecule type" value="Genomic_DNA"/>
</dbReference>